<keyword evidence="3" id="KW-1185">Reference proteome</keyword>
<comment type="caution">
    <text evidence="2">The sequence shown here is derived from an EMBL/GenBank/DDBJ whole genome shotgun (WGS) entry which is preliminary data.</text>
</comment>
<accession>A0A9Q0XM90</accession>
<evidence type="ECO:0000313" key="2">
    <source>
        <dbReference type="EMBL" id="KAJ7318020.1"/>
    </source>
</evidence>
<feature type="region of interest" description="Disordered" evidence="1">
    <location>
        <begin position="222"/>
        <end position="242"/>
    </location>
</feature>
<dbReference type="EMBL" id="JAPFRF010000011">
    <property type="protein sequence ID" value="KAJ7318020.1"/>
    <property type="molecule type" value="Genomic_DNA"/>
</dbReference>
<protein>
    <submittedName>
        <fullName evidence="2">Uncharacterized protein</fullName>
    </submittedName>
</protein>
<dbReference type="AlphaFoldDB" id="A0A9Q0XM90"/>
<proteinExistence type="predicted"/>
<evidence type="ECO:0000256" key="1">
    <source>
        <dbReference type="SAM" id="MobiDB-lite"/>
    </source>
</evidence>
<gene>
    <name evidence="2" type="ORF">JRQ81_004182</name>
</gene>
<reference evidence="2" key="1">
    <citation type="journal article" date="2023" name="DNA Res.">
        <title>Chromosome-level genome assembly of Phrynocephalus forsythii using third-generation DNA sequencing and Hi-C analysis.</title>
        <authorList>
            <person name="Qi Y."/>
            <person name="Zhao W."/>
            <person name="Zhao Y."/>
            <person name="Niu C."/>
            <person name="Cao S."/>
            <person name="Zhang Y."/>
        </authorList>
    </citation>
    <scope>NUCLEOTIDE SEQUENCE</scope>
    <source>
        <tissue evidence="2">Muscle</tissue>
    </source>
</reference>
<feature type="region of interest" description="Disordered" evidence="1">
    <location>
        <begin position="28"/>
        <end position="49"/>
    </location>
</feature>
<name>A0A9Q0XM90_9SAUR</name>
<feature type="compositionally biased region" description="Polar residues" evidence="1">
    <location>
        <begin position="40"/>
        <end position="49"/>
    </location>
</feature>
<evidence type="ECO:0000313" key="3">
    <source>
        <dbReference type="Proteomes" id="UP001142489"/>
    </source>
</evidence>
<dbReference type="Proteomes" id="UP001142489">
    <property type="component" value="Unassembled WGS sequence"/>
</dbReference>
<sequence>MRLGKQGCSIEPKCTGCRERHQRPCGGWGGGEYKSHRNQGKISSALSRSQQKKFAAERDTQRAVTTFQWQATSEKLKEQVPEGSEMCSKKCPLPQNLKGIQRRLSRSFHWMLNVNSFVLISLALRGHNSTPSPGQHIMFGPNSFILSSSSERNAKLWTTKANLAATFGQENRWKMKKPSNLFPASAKRSPSCMAYSVFTDYAFTFVLVQFFFQRKREVGRLPVPKTKPQRKGAPQDGPVPDVKETTIRFTDSILI</sequence>
<organism evidence="2 3">
    <name type="scientific">Phrynocephalus forsythii</name>
    <dbReference type="NCBI Taxonomy" id="171643"/>
    <lineage>
        <taxon>Eukaryota</taxon>
        <taxon>Metazoa</taxon>
        <taxon>Chordata</taxon>
        <taxon>Craniata</taxon>
        <taxon>Vertebrata</taxon>
        <taxon>Euteleostomi</taxon>
        <taxon>Lepidosauria</taxon>
        <taxon>Squamata</taxon>
        <taxon>Bifurcata</taxon>
        <taxon>Unidentata</taxon>
        <taxon>Episquamata</taxon>
        <taxon>Toxicofera</taxon>
        <taxon>Iguania</taxon>
        <taxon>Acrodonta</taxon>
        <taxon>Agamidae</taxon>
        <taxon>Agaminae</taxon>
        <taxon>Phrynocephalus</taxon>
    </lineage>
</organism>